<evidence type="ECO:0000256" key="1">
    <source>
        <dbReference type="SAM" id="Phobius"/>
    </source>
</evidence>
<keyword evidence="4" id="KW-1185">Reference proteome</keyword>
<dbReference type="KEGG" id="halx:M0R89_14000"/>
<dbReference type="GeneID" id="72186333"/>
<dbReference type="PANTHER" id="PTHR38138">
    <property type="entry name" value="VNG6441H"/>
    <property type="match status" value="1"/>
</dbReference>
<feature type="transmembrane region" description="Helical" evidence="1">
    <location>
        <begin position="12"/>
        <end position="40"/>
    </location>
</feature>
<dbReference type="InterPro" id="IPR012859">
    <property type="entry name" value="Pilin_N_archaeal"/>
</dbReference>
<proteinExistence type="predicted"/>
<evidence type="ECO:0000313" key="4">
    <source>
        <dbReference type="Proteomes" id="UP000830729"/>
    </source>
</evidence>
<sequence>MNIKALFEDDGAVSPVIGVILMVAITVILAAVIGTFVLGLGDRVSQAQPNAQFTFEYSQTNSHQWVNVTHDGGEGVEGDQLSMTVGGDEVWTPGSTVDSEEVDEWSGKKITAGSSLKEYDSAISDGETVKIIWSASGSDKTAVVGESEVSY</sequence>
<evidence type="ECO:0000259" key="2">
    <source>
        <dbReference type="Pfam" id="PF07790"/>
    </source>
</evidence>
<organism evidence="3 4">
    <name type="scientific">Halorussus limi</name>
    <dbReference type="NCBI Taxonomy" id="2938695"/>
    <lineage>
        <taxon>Archaea</taxon>
        <taxon>Methanobacteriati</taxon>
        <taxon>Methanobacteriota</taxon>
        <taxon>Stenosarchaea group</taxon>
        <taxon>Halobacteria</taxon>
        <taxon>Halobacteriales</taxon>
        <taxon>Haladaptataceae</taxon>
        <taxon>Halorussus</taxon>
    </lineage>
</organism>
<name>A0A8U0HSH1_9EURY</name>
<dbReference type="RefSeq" id="WP_248649698.1">
    <property type="nucleotide sequence ID" value="NZ_CP096659.1"/>
</dbReference>
<keyword evidence="1" id="KW-0472">Membrane</keyword>
<keyword evidence="1" id="KW-1133">Transmembrane helix</keyword>
<protein>
    <submittedName>
        <fullName evidence="3">Type IV pilin N-terminal domain-containing protein</fullName>
    </submittedName>
</protein>
<reference evidence="3 4" key="1">
    <citation type="submission" date="2022-04" db="EMBL/GenBank/DDBJ databases">
        <title>Diverse halophilic archaea isolated from saline environments.</title>
        <authorList>
            <person name="Cui H.-L."/>
        </authorList>
    </citation>
    <scope>NUCLEOTIDE SEQUENCE [LARGE SCALE GENOMIC DNA]</scope>
    <source>
        <strain evidence="3 4">XZYJT49</strain>
    </source>
</reference>
<dbReference type="Proteomes" id="UP000830729">
    <property type="component" value="Chromosome"/>
</dbReference>
<dbReference type="EMBL" id="CP096659">
    <property type="protein sequence ID" value="UPV73646.1"/>
    <property type="molecule type" value="Genomic_DNA"/>
</dbReference>
<evidence type="ECO:0000313" key="3">
    <source>
        <dbReference type="EMBL" id="UPV73646.1"/>
    </source>
</evidence>
<dbReference type="PANTHER" id="PTHR38138:SF1">
    <property type="entry name" value="ARCHAEAL TYPE IV PILIN N-TERMINAL DOMAIN-CONTAINING PROTEIN"/>
    <property type="match status" value="1"/>
</dbReference>
<dbReference type="Pfam" id="PF07790">
    <property type="entry name" value="Pilin_N"/>
    <property type="match status" value="1"/>
</dbReference>
<dbReference type="AlphaFoldDB" id="A0A8U0HSH1"/>
<keyword evidence="1" id="KW-0812">Transmembrane</keyword>
<accession>A0A8U0HSH1</accession>
<feature type="domain" description="Archaeal Type IV pilin N-terminal" evidence="2">
    <location>
        <begin position="12"/>
        <end position="88"/>
    </location>
</feature>
<gene>
    <name evidence="3" type="ORF">M0R89_14000</name>
</gene>
<dbReference type="InterPro" id="IPR013373">
    <property type="entry name" value="Flagellin/pilin_N_arc"/>
</dbReference>
<dbReference type="NCBIfam" id="TIGR02537">
    <property type="entry name" value="arch_flag_Nterm"/>
    <property type="match status" value="1"/>
</dbReference>